<feature type="transmembrane region" description="Helical" evidence="1">
    <location>
        <begin position="42"/>
        <end position="61"/>
    </location>
</feature>
<dbReference type="Gene3D" id="3.40.50.410">
    <property type="entry name" value="von Willebrand factor, type A domain"/>
    <property type="match status" value="1"/>
</dbReference>
<feature type="domain" description="VWFA" evidence="2">
    <location>
        <begin position="74"/>
        <end position="274"/>
    </location>
</feature>
<reference evidence="3 4" key="1">
    <citation type="submission" date="2018-07" db="EMBL/GenBank/DDBJ databases">
        <title>Microbacterium endoborsara sp. nov., a novel actinobacterium isolated from Borszczowia aralocaspica.</title>
        <authorList>
            <person name="An D."/>
        </authorList>
    </citation>
    <scope>NUCLEOTIDE SEQUENCE [LARGE SCALE GENOMIC DNA]</scope>
    <source>
        <strain evidence="3 4">C1.15228</strain>
    </source>
</reference>
<evidence type="ECO:0000313" key="4">
    <source>
        <dbReference type="Proteomes" id="UP000253508"/>
    </source>
</evidence>
<name>A0A367Y246_9MICO</name>
<dbReference type="InterPro" id="IPR036465">
    <property type="entry name" value="vWFA_dom_sf"/>
</dbReference>
<evidence type="ECO:0000313" key="3">
    <source>
        <dbReference type="EMBL" id="RCK59924.1"/>
    </source>
</evidence>
<dbReference type="PROSITE" id="PS50234">
    <property type="entry name" value="VWFA"/>
    <property type="match status" value="1"/>
</dbReference>
<organism evidence="3 4">
    <name type="scientific">Microbacterium sorbitolivorans</name>
    <dbReference type="NCBI Taxonomy" id="1867410"/>
    <lineage>
        <taxon>Bacteria</taxon>
        <taxon>Bacillati</taxon>
        <taxon>Actinomycetota</taxon>
        <taxon>Actinomycetes</taxon>
        <taxon>Micrococcales</taxon>
        <taxon>Microbacteriaceae</taxon>
        <taxon>Microbacterium</taxon>
    </lineage>
</organism>
<evidence type="ECO:0000259" key="2">
    <source>
        <dbReference type="PROSITE" id="PS50234"/>
    </source>
</evidence>
<keyword evidence="1" id="KW-0812">Transmembrane</keyword>
<feature type="transmembrane region" description="Helical" evidence="1">
    <location>
        <begin position="12"/>
        <end position="30"/>
    </location>
</feature>
<protein>
    <submittedName>
        <fullName evidence="3">VWA domain-containing protein</fullName>
    </submittedName>
</protein>
<proteinExistence type="predicted"/>
<dbReference type="AlphaFoldDB" id="A0A367Y246"/>
<evidence type="ECO:0000256" key="1">
    <source>
        <dbReference type="SAM" id="Phobius"/>
    </source>
</evidence>
<keyword evidence="4" id="KW-1185">Reference proteome</keyword>
<dbReference type="SUPFAM" id="SSF53300">
    <property type="entry name" value="vWA-like"/>
    <property type="match status" value="1"/>
</dbReference>
<gene>
    <name evidence="3" type="ORF">DTO57_07150</name>
</gene>
<dbReference type="InterPro" id="IPR002035">
    <property type="entry name" value="VWF_A"/>
</dbReference>
<comment type="caution">
    <text evidence="3">The sequence shown here is derived from an EMBL/GenBank/DDBJ whole genome shotgun (WGS) entry which is preliminary data.</text>
</comment>
<accession>A0A367Y246</accession>
<keyword evidence="1" id="KW-1133">Transmembrane helix</keyword>
<keyword evidence="1" id="KW-0472">Membrane</keyword>
<dbReference type="Pfam" id="PF13519">
    <property type="entry name" value="VWA_2"/>
    <property type="match status" value="1"/>
</dbReference>
<sequence>MEGSRMSFLPIAHPALIAVVALAALGLVAWRLIADRDGRARWIPRLFLVLACALLALRPGIPEGSAQQVVADVDVVLVVDSTTSMVAEDWNGGPRLDGVRADVQQLIDAYPGARFSLITFDNSASQRLPLTTDVDAVMSALEVLTPPTTAYARGSDIGVAASLLAQVLTAQEAASDEFAQASTVTAAASARAQFVFYFGDGEQTAETPPTSFAGASSLVAGGEVFGYGTAEGGRMPVDTGNVAEQGETEYLQYEGSDALSVIDEENLATVAADLGVTYAHRSPDTPLELPDPPRVSASLTDSASVGARTELSWILALAIAGLLAWELAGAARRVRQTITDVRRAT</sequence>
<dbReference type="Proteomes" id="UP000253508">
    <property type="component" value="Unassembled WGS sequence"/>
</dbReference>
<dbReference type="EMBL" id="QORO01000002">
    <property type="protein sequence ID" value="RCK59924.1"/>
    <property type="molecule type" value="Genomic_DNA"/>
</dbReference>